<name>A0A1G8PV11_9MICC</name>
<dbReference type="GO" id="GO:0003677">
    <property type="term" value="F:DNA binding"/>
    <property type="evidence" value="ECO:0007669"/>
    <property type="project" value="UniProtKB-KW"/>
</dbReference>
<evidence type="ECO:0000313" key="5">
    <source>
        <dbReference type="EMBL" id="SDI95700.1"/>
    </source>
</evidence>
<dbReference type="AlphaFoldDB" id="A0A1G8PV11"/>
<keyword evidence="4" id="KW-0804">Transcription</keyword>
<protein>
    <submittedName>
        <fullName evidence="5">Predicted transcriptional regulator</fullName>
    </submittedName>
</protein>
<keyword evidence="2" id="KW-0805">Transcription regulation</keyword>
<sequence>MHRLGQLESAIMERMWSRPGPAAVRDILEDIQRNRDIAYMTVKTVMDTLHRKGLLDREPDGRAFRYRPTQTREQYAAAHMQEVLAGGSDRTATLLHFLEQIPADEVAQLRAVLDRAEQDKTQASK</sequence>
<dbReference type="RefSeq" id="WP_090588469.1">
    <property type="nucleotide sequence ID" value="NZ_FNDT01000037.1"/>
</dbReference>
<keyword evidence="3" id="KW-0238">DNA-binding</keyword>
<proteinExistence type="inferred from homology"/>
<dbReference type="PIRSF" id="PIRSF019455">
    <property type="entry name" value="CopR_AtkY"/>
    <property type="match status" value="1"/>
</dbReference>
<dbReference type="Pfam" id="PF03965">
    <property type="entry name" value="Penicillinase_R"/>
    <property type="match status" value="1"/>
</dbReference>
<dbReference type="SUPFAM" id="SSF46785">
    <property type="entry name" value="Winged helix' DNA-binding domain"/>
    <property type="match status" value="1"/>
</dbReference>
<evidence type="ECO:0000256" key="2">
    <source>
        <dbReference type="ARBA" id="ARBA00023015"/>
    </source>
</evidence>
<gene>
    <name evidence="5" type="ORF">SAMN04488693_13713</name>
</gene>
<dbReference type="GO" id="GO:0045892">
    <property type="term" value="P:negative regulation of DNA-templated transcription"/>
    <property type="evidence" value="ECO:0007669"/>
    <property type="project" value="InterPro"/>
</dbReference>
<evidence type="ECO:0000256" key="1">
    <source>
        <dbReference type="ARBA" id="ARBA00011046"/>
    </source>
</evidence>
<keyword evidence="6" id="KW-1185">Reference proteome</keyword>
<dbReference type="InterPro" id="IPR036388">
    <property type="entry name" value="WH-like_DNA-bd_sf"/>
</dbReference>
<organism evidence="5 6">
    <name type="scientific">Arthrobacter subterraneus</name>
    <dbReference type="NCBI Taxonomy" id="335973"/>
    <lineage>
        <taxon>Bacteria</taxon>
        <taxon>Bacillati</taxon>
        <taxon>Actinomycetota</taxon>
        <taxon>Actinomycetes</taxon>
        <taxon>Micrococcales</taxon>
        <taxon>Micrococcaceae</taxon>
        <taxon>Arthrobacter</taxon>
    </lineage>
</organism>
<dbReference type="Proteomes" id="UP000199258">
    <property type="component" value="Unassembled WGS sequence"/>
</dbReference>
<dbReference type="InterPro" id="IPR005650">
    <property type="entry name" value="BlaI_family"/>
</dbReference>
<dbReference type="Gene3D" id="6.10.140.850">
    <property type="match status" value="1"/>
</dbReference>
<dbReference type="InterPro" id="IPR036390">
    <property type="entry name" value="WH_DNA-bd_sf"/>
</dbReference>
<evidence type="ECO:0000313" key="6">
    <source>
        <dbReference type="Proteomes" id="UP000199258"/>
    </source>
</evidence>
<accession>A0A1G8PV11</accession>
<dbReference type="EMBL" id="FNDT01000037">
    <property type="protein sequence ID" value="SDI95700.1"/>
    <property type="molecule type" value="Genomic_DNA"/>
</dbReference>
<evidence type="ECO:0000256" key="4">
    <source>
        <dbReference type="ARBA" id="ARBA00023163"/>
    </source>
</evidence>
<dbReference type="OrthoDB" id="9813987at2"/>
<dbReference type="Gene3D" id="1.10.10.10">
    <property type="entry name" value="Winged helix-like DNA-binding domain superfamily/Winged helix DNA-binding domain"/>
    <property type="match status" value="1"/>
</dbReference>
<evidence type="ECO:0000256" key="3">
    <source>
        <dbReference type="ARBA" id="ARBA00023125"/>
    </source>
</evidence>
<reference evidence="5 6" key="1">
    <citation type="submission" date="2016-10" db="EMBL/GenBank/DDBJ databases">
        <authorList>
            <person name="de Groot N.N."/>
        </authorList>
    </citation>
    <scope>NUCLEOTIDE SEQUENCE [LARGE SCALE GENOMIC DNA]</scope>
    <source>
        <strain evidence="5 6">NP_1H</strain>
    </source>
</reference>
<dbReference type="STRING" id="335973.SAMN04488693_13713"/>
<comment type="similarity">
    <text evidence="1">Belongs to the BlaI transcriptional regulatory family.</text>
</comment>